<dbReference type="RefSeq" id="WP_171152735.1">
    <property type="nucleotide sequence ID" value="NZ_JABENB010000001.1"/>
</dbReference>
<feature type="compositionally biased region" description="Low complexity" evidence="1">
    <location>
        <begin position="91"/>
        <end position="114"/>
    </location>
</feature>
<evidence type="ECO:0000313" key="3">
    <source>
        <dbReference type="EMBL" id="NNG38685.1"/>
    </source>
</evidence>
<gene>
    <name evidence="3" type="ORF">HJ588_05270</name>
</gene>
<feature type="transmembrane region" description="Helical" evidence="2">
    <location>
        <begin position="52"/>
        <end position="73"/>
    </location>
</feature>
<dbReference type="EMBL" id="JABENB010000001">
    <property type="protein sequence ID" value="NNG38685.1"/>
    <property type="molecule type" value="Genomic_DNA"/>
</dbReference>
<evidence type="ECO:0000313" key="4">
    <source>
        <dbReference type="Proteomes" id="UP000557772"/>
    </source>
</evidence>
<protein>
    <submittedName>
        <fullName evidence="3">Uncharacterized protein</fullName>
    </submittedName>
</protein>
<feature type="compositionally biased region" description="Low complexity" evidence="1">
    <location>
        <begin position="127"/>
        <end position="158"/>
    </location>
</feature>
<feature type="region of interest" description="Disordered" evidence="1">
    <location>
        <begin position="89"/>
        <end position="192"/>
    </location>
</feature>
<evidence type="ECO:0000256" key="1">
    <source>
        <dbReference type="SAM" id="MobiDB-lite"/>
    </source>
</evidence>
<keyword evidence="2" id="KW-0472">Membrane</keyword>
<name>A0A849ADW8_9MICO</name>
<proteinExistence type="predicted"/>
<dbReference type="Proteomes" id="UP000557772">
    <property type="component" value="Unassembled WGS sequence"/>
</dbReference>
<comment type="caution">
    <text evidence="3">The sequence shown here is derived from an EMBL/GenBank/DDBJ whole genome shotgun (WGS) entry which is preliminary data.</text>
</comment>
<keyword evidence="2" id="KW-1133">Transmembrane helix</keyword>
<accession>A0A849ADW8</accession>
<sequence length="291" mass="29764">MSPHDDLERRLRDAFEAKASQITPDSLDRDRELEFEQHLRVTPLRRGPRRGVLAGAGLLAAAAAAAGVLAITFHPGDNGRVVDAARTVTQSTGTTSPSAPSGSPTSAPPATATSNPLPVGPQRPTGQATRTTAPQPSQTAQSTAPSAAPSSEQPSSAAETVNPSAAAPSPNLSIQRAPRTSAPPLMSSGLPQAAGLTTTDTYYGPIPLFATLPDGSGATYNIPMPDGAEWQLVANAGPRYRVLASAGSVADYWAQTLPGQGWVQSGAGWTFPGTPYTVSLSGDLVFAGYGG</sequence>
<keyword evidence="2" id="KW-0812">Transmembrane</keyword>
<organism evidence="3 4">
    <name type="scientific">Flexivirga aerilata</name>
    <dbReference type="NCBI Taxonomy" id="1656889"/>
    <lineage>
        <taxon>Bacteria</taxon>
        <taxon>Bacillati</taxon>
        <taxon>Actinomycetota</taxon>
        <taxon>Actinomycetes</taxon>
        <taxon>Micrococcales</taxon>
        <taxon>Dermacoccaceae</taxon>
        <taxon>Flexivirga</taxon>
    </lineage>
</organism>
<keyword evidence="4" id="KW-1185">Reference proteome</keyword>
<evidence type="ECO:0000256" key="2">
    <source>
        <dbReference type="SAM" id="Phobius"/>
    </source>
</evidence>
<dbReference type="AlphaFoldDB" id="A0A849ADW8"/>
<reference evidence="3 4" key="1">
    <citation type="submission" date="2020-05" db="EMBL/GenBank/DDBJ databases">
        <title>Flexivirga sp. ID2601S isolated from air conditioner.</title>
        <authorList>
            <person name="Kim D.H."/>
        </authorList>
    </citation>
    <scope>NUCLEOTIDE SEQUENCE [LARGE SCALE GENOMIC DNA]</scope>
    <source>
        <strain evidence="3 4">ID2601S</strain>
    </source>
</reference>